<dbReference type="InterPro" id="IPR007197">
    <property type="entry name" value="rSAM"/>
</dbReference>
<evidence type="ECO:0000256" key="12">
    <source>
        <dbReference type="HAMAP-Rule" id="MF_01849"/>
    </source>
</evidence>
<keyword evidence="3 12" id="KW-0963">Cytoplasm</keyword>
<evidence type="ECO:0000256" key="10">
    <source>
        <dbReference type="ARBA" id="ARBA00023004"/>
    </source>
</evidence>
<dbReference type="InterPro" id="IPR048641">
    <property type="entry name" value="RlmN_N"/>
</dbReference>
<comment type="function">
    <text evidence="12">Specifically methylates position 2 of adenine 2503 in 23S rRNA and position 2 of adenine 37 in tRNAs.</text>
</comment>
<evidence type="ECO:0000256" key="4">
    <source>
        <dbReference type="ARBA" id="ARBA00022552"/>
    </source>
</evidence>
<keyword evidence="10 12" id="KW-0408">Iron</keyword>
<comment type="catalytic activity">
    <reaction evidence="12">
        <text>adenosine(37) in tRNA + 2 reduced [2Fe-2S]-[ferredoxin] + 2 S-adenosyl-L-methionine = 2-methyladenosine(37) in tRNA + 5'-deoxyadenosine + L-methionine + 2 oxidized [2Fe-2S]-[ferredoxin] + S-adenosyl-L-homocysteine</text>
        <dbReference type="Rhea" id="RHEA:43332"/>
        <dbReference type="Rhea" id="RHEA-COMP:10000"/>
        <dbReference type="Rhea" id="RHEA-COMP:10001"/>
        <dbReference type="Rhea" id="RHEA-COMP:10162"/>
        <dbReference type="Rhea" id="RHEA-COMP:10485"/>
        <dbReference type="ChEBI" id="CHEBI:17319"/>
        <dbReference type="ChEBI" id="CHEBI:33737"/>
        <dbReference type="ChEBI" id="CHEBI:33738"/>
        <dbReference type="ChEBI" id="CHEBI:57844"/>
        <dbReference type="ChEBI" id="CHEBI:57856"/>
        <dbReference type="ChEBI" id="CHEBI:59789"/>
        <dbReference type="ChEBI" id="CHEBI:74411"/>
        <dbReference type="ChEBI" id="CHEBI:74497"/>
        <dbReference type="EC" id="2.1.1.192"/>
    </reaction>
</comment>
<feature type="binding site" evidence="12">
    <location>
        <position position="117"/>
    </location>
    <ligand>
        <name>[4Fe-4S] cluster</name>
        <dbReference type="ChEBI" id="CHEBI:49883"/>
        <note>4Fe-4S-S-AdoMet</note>
    </ligand>
</feature>
<keyword evidence="7 12" id="KW-0949">S-adenosyl-L-methionine</keyword>
<keyword evidence="4 12" id="KW-0698">rRNA processing</keyword>
<dbReference type="Gene3D" id="3.20.20.70">
    <property type="entry name" value="Aldolase class I"/>
    <property type="match status" value="1"/>
</dbReference>
<keyword evidence="11 12" id="KW-0411">Iron-sulfur</keyword>
<proteinExistence type="inferred from homology"/>
<evidence type="ECO:0000259" key="13">
    <source>
        <dbReference type="PROSITE" id="PS51918"/>
    </source>
</evidence>
<feature type="binding site" evidence="12">
    <location>
        <position position="192"/>
    </location>
    <ligand>
        <name>S-adenosyl-L-methionine</name>
        <dbReference type="ChEBI" id="CHEBI:59789"/>
    </ligand>
</feature>
<keyword evidence="9 12" id="KW-0479">Metal-binding</keyword>
<dbReference type="AlphaFoldDB" id="A0A2J8B574"/>
<dbReference type="Proteomes" id="UP000236394">
    <property type="component" value="Unassembled WGS sequence"/>
</dbReference>
<keyword evidence="6 12" id="KW-0808">Transferase</keyword>
<dbReference type="InterPro" id="IPR013785">
    <property type="entry name" value="Aldolase_TIM"/>
</dbReference>
<keyword evidence="8 12" id="KW-0819">tRNA processing</keyword>
<reference evidence="15" key="1">
    <citation type="submission" date="2017-04" db="EMBL/GenBank/DDBJ databases">
        <authorList>
            <person name="Bumgarner R.E."/>
            <person name="Fredricks D.N."/>
            <person name="Srinivasan S."/>
        </authorList>
    </citation>
    <scope>NUCLEOTIDE SEQUENCE [LARGE SCALE GENOMIC DNA]</scope>
    <source>
        <strain evidence="15">KA00405</strain>
    </source>
</reference>
<feature type="domain" description="Radical SAM core" evidence="13">
    <location>
        <begin position="99"/>
        <end position="329"/>
    </location>
</feature>
<dbReference type="OMA" id="GTIKWAM"/>
<dbReference type="PANTHER" id="PTHR30544:SF5">
    <property type="entry name" value="RADICAL SAM CORE DOMAIN-CONTAINING PROTEIN"/>
    <property type="match status" value="1"/>
</dbReference>
<dbReference type="FunFam" id="3.20.20.70:FF:000014">
    <property type="entry name" value="Probable dual-specificity RNA methyltransferase RlmN"/>
    <property type="match status" value="1"/>
</dbReference>
<evidence type="ECO:0000256" key="3">
    <source>
        <dbReference type="ARBA" id="ARBA00022490"/>
    </source>
</evidence>
<feature type="binding site" evidence="12">
    <location>
        <position position="120"/>
    </location>
    <ligand>
        <name>[4Fe-4S] cluster</name>
        <dbReference type="ChEBI" id="CHEBI:49883"/>
        <note>4Fe-4S-S-AdoMet</note>
    </ligand>
</feature>
<dbReference type="GO" id="GO:0051539">
    <property type="term" value="F:4 iron, 4 sulfur cluster binding"/>
    <property type="evidence" value="ECO:0007669"/>
    <property type="project" value="UniProtKB-UniRule"/>
</dbReference>
<feature type="active site" description="Proton acceptor" evidence="12">
    <location>
        <position position="93"/>
    </location>
</feature>
<accession>A0A2J8B574</accession>
<organism evidence="14 15">
    <name type="scientific">Mageeibacillus indolicus</name>
    <dbReference type="NCBI Taxonomy" id="884684"/>
    <lineage>
        <taxon>Bacteria</taxon>
        <taxon>Bacillati</taxon>
        <taxon>Bacillota</taxon>
        <taxon>Clostridia</taxon>
        <taxon>Eubacteriales</taxon>
        <taxon>Oscillospiraceae</taxon>
        <taxon>Mageeibacillus</taxon>
    </lineage>
</organism>
<evidence type="ECO:0000256" key="8">
    <source>
        <dbReference type="ARBA" id="ARBA00022694"/>
    </source>
</evidence>
<dbReference type="PIRSF" id="PIRSF006004">
    <property type="entry name" value="CHP00048"/>
    <property type="match status" value="1"/>
</dbReference>
<dbReference type="GO" id="GO:0000049">
    <property type="term" value="F:tRNA binding"/>
    <property type="evidence" value="ECO:0007669"/>
    <property type="project" value="UniProtKB-UniRule"/>
</dbReference>
<evidence type="ECO:0000256" key="11">
    <source>
        <dbReference type="ARBA" id="ARBA00023014"/>
    </source>
</evidence>
<evidence type="ECO:0000256" key="2">
    <source>
        <dbReference type="ARBA" id="ARBA00022485"/>
    </source>
</evidence>
<dbReference type="EC" id="2.1.1.192" evidence="12"/>
<evidence type="ECO:0000313" key="15">
    <source>
        <dbReference type="Proteomes" id="UP000236394"/>
    </source>
</evidence>
<comment type="similarity">
    <text evidence="12">Belongs to the radical SAM superfamily. RlmN family.</text>
</comment>
<evidence type="ECO:0000256" key="1">
    <source>
        <dbReference type="ARBA" id="ARBA00004496"/>
    </source>
</evidence>
<dbReference type="SFLD" id="SFLDG01062">
    <property type="entry name" value="methyltransferase_(Class_A)"/>
    <property type="match status" value="1"/>
</dbReference>
<dbReference type="GO" id="GO:0046872">
    <property type="term" value="F:metal ion binding"/>
    <property type="evidence" value="ECO:0007669"/>
    <property type="project" value="UniProtKB-KW"/>
</dbReference>
<dbReference type="HAMAP" id="MF_01849">
    <property type="entry name" value="RNA_methyltr_RlmN"/>
    <property type="match status" value="1"/>
</dbReference>
<feature type="binding site" evidence="12">
    <location>
        <position position="113"/>
    </location>
    <ligand>
        <name>[4Fe-4S] cluster</name>
        <dbReference type="ChEBI" id="CHEBI:49883"/>
        <note>4Fe-4S-S-AdoMet</note>
    </ligand>
</feature>
<dbReference type="GO" id="GO:0070040">
    <property type="term" value="F:rRNA (adenine(2503)-C2-)-methyltransferase activity"/>
    <property type="evidence" value="ECO:0007669"/>
    <property type="project" value="UniProtKB-UniRule"/>
</dbReference>
<feature type="active site" description="S-methylcysteine intermediate" evidence="12">
    <location>
        <position position="334"/>
    </location>
</feature>
<dbReference type="InterPro" id="IPR058240">
    <property type="entry name" value="rSAM_sf"/>
</dbReference>
<dbReference type="SFLD" id="SFLDF00275">
    <property type="entry name" value="adenosine_C2_methyltransferase"/>
    <property type="match status" value="1"/>
</dbReference>
<evidence type="ECO:0000313" key="14">
    <source>
        <dbReference type="EMBL" id="PNH19913.1"/>
    </source>
</evidence>
<dbReference type="Pfam" id="PF04055">
    <property type="entry name" value="Radical_SAM"/>
    <property type="match status" value="1"/>
</dbReference>
<name>A0A2J8B574_9FIRM</name>
<evidence type="ECO:0000256" key="7">
    <source>
        <dbReference type="ARBA" id="ARBA00022691"/>
    </source>
</evidence>
<dbReference type="Pfam" id="PF21016">
    <property type="entry name" value="RlmN_N"/>
    <property type="match status" value="1"/>
</dbReference>
<feature type="binding site" evidence="12">
    <location>
        <position position="291"/>
    </location>
    <ligand>
        <name>S-adenosyl-L-methionine</name>
        <dbReference type="ChEBI" id="CHEBI:59789"/>
    </ligand>
</feature>
<dbReference type="Gene3D" id="1.10.150.530">
    <property type="match status" value="1"/>
</dbReference>
<dbReference type="InterPro" id="IPR027492">
    <property type="entry name" value="RNA_MTrfase_RlmN"/>
</dbReference>
<dbReference type="CDD" id="cd01335">
    <property type="entry name" value="Radical_SAM"/>
    <property type="match status" value="1"/>
</dbReference>
<feature type="binding site" evidence="12">
    <location>
        <begin position="160"/>
        <end position="161"/>
    </location>
    <ligand>
        <name>S-adenosyl-L-methionine</name>
        <dbReference type="ChEBI" id="CHEBI:59789"/>
    </ligand>
</feature>
<dbReference type="PANTHER" id="PTHR30544">
    <property type="entry name" value="23S RRNA METHYLTRANSFERASE"/>
    <property type="match status" value="1"/>
</dbReference>
<dbReference type="PROSITE" id="PS51918">
    <property type="entry name" value="RADICAL_SAM"/>
    <property type="match status" value="1"/>
</dbReference>
<dbReference type="GO" id="GO:0019843">
    <property type="term" value="F:rRNA binding"/>
    <property type="evidence" value="ECO:0007669"/>
    <property type="project" value="UniProtKB-UniRule"/>
</dbReference>
<comment type="miscellaneous">
    <text evidence="12">Reaction proceeds by a ping-pong mechanism involving intermediate methylation of a conserved cysteine residue.</text>
</comment>
<keyword evidence="2 12" id="KW-0004">4Fe-4S</keyword>
<dbReference type="InterPro" id="IPR040072">
    <property type="entry name" value="Methyltransferase_A"/>
</dbReference>
<keyword evidence="5 12" id="KW-0489">Methyltransferase</keyword>
<dbReference type="GO" id="GO:0030488">
    <property type="term" value="P:tRNA methylation"/>
    <property type="evidence" value="ECO:0007669"/>
    <property type="project" value="UniProtKB-UniRule"/>
</dbReference>
<evidence type="ECO:0000256" key="9">
    <source>
        <dbReference type="ARBA" id="ARBA00022723"/>
    </source>
</evidence>
<comment type="subcellular location">
    <subcellularLocation>
        <location evidence="1 12">Cytoplasm</location>
    </subcellularLocation>
</comment>
<evidence type="ECO:0000256" key="5">
    <source>
        <dbReference type="ARBA" id="ARBA00022603"/>
    </source>
</evidence>
<protein>
    <recommendedName>
        <fullName evidence="12">Probable dual-specificity RNA methyltransferase RlmN</fullName>
        <ecNumber evidence="12">2.1.1.192</ecNumber>
    </recommendedName>
    <alternativeName>
        <fullName evidence="12">23S rRNA (adenine(2503)-C(2))-methyltransferase</fullName>
    </alternativeName>
    <alternativeName>
        <fullName evidence="12">23S rRNA m2A2503 methyltransferase</fullName>
    </alternativeName>
    <alternativeName>
        <fullName evidence="12">Ribosomal RNA large subunit methyltransferase N</fullName>
    </alternativeName>
    <alternativeName>
        <fullName evidence="12">tRNA (adenine(37)-C(2))-methyltransferase</fullName>
    </alternativeName>
    <alternativeName>
        <fullName evidence="12">tRNA m2A37 methyltransferase</fullName>
    </alternativeName>
</protein>
<dbReference type="SUPFAM" id="SSF102114">
    <property type="entry name" value="Radical SAM enzymes"/>
    <property type="match status" value="1"/>
</dbReference>
<dbReference type="EMBL" id="NBZD01000001">
    <property type="protein sequence ID" value="PNH19913.1"/>
    <property type="molecule type" value="Genomic_DNA"/>
</dbReference>
<keyword evidence="12" id="KW-1015">Disulfide bond</keyword>
<dbReference type="GO" id="GO:0002935">
    <property type="term" value="F:tRNA (adenine(37)-C2)-methyltransferase activity"/>
    <property type="evidence" value="ECO:0007669"/>
    <property type="project" value="UniProtKB-UniRule"/>
</dbReference>
<dbReference type="GO" id="GO:0005737">
    <property type="term" value="C:cytoplasm"/>
    <property type="evidence" value="ECO:0007669"/>
    <property type="project" value="UniProtKB-SubCell"/>
</dbReference>
<sequence>MEQKPFIYDATTADLTAFCRANDVPLYRVKQVEAWLARGINSPDDLTDISKSLREKLASEFNFAGLVAERNIKSQLDATEKFVFRLADGQCVESVFMQYRTGNSVCLSTQAGCRMGCTFCASTGIGFGRNLTAGELTAQVALIGRHRAERISHVVLMGIGEPLENYEEVVKFIRTVNNPQGLNISMRHITLSTCGLVDEIKKLAHENLPINLAISLHAPNDVLRSQLMPIAKRYPLAQLIPAASYYAKQTGRRITFEYALFADVNDRLQEAAELSKLLHGLLCHVNLIPANEFPGSLYHRSSKTSTKNFLDYLTAHGITATVRRELGSDIAAACGQLRRRRGGGE</sequence>
<comment type="catalytic activity">
    <reaction evidence="12">
        <text>adenosine(2503) in 23S rRNA + 2 reduced [2Fe-2S]-[ferredoxin] + 2 S-adenosyl-L-methionine = 2-methyladenosine(2503) in 23S rRNA + 5'-deoxyadenosine + L-methionine + 2 oxidized [2Fe-2S]-[ferredoxin] + S-adenosyl-L-homocysteine</text>
        <dbReference type="Rhea" id="RHEA:42916"/>
        <dbReference type="Rhea" id="RHEA-COMP:10000"/>
        <dbReference type="Rhea" id="RHEA-COMP:10001"/>
        <dbReference type="Rhea" id="RHEA-COMP:10152"/>
        <dbReference type="Rhea" id="RHEA-COMP:10282"/>
        <dbReference type="ChEBI" id="CHEBI:17319"/>
        <dbReference type="ChEBI" id="CHEBI:33737"/>
        <dbReference type="ChEBI" id="CHEBI:33738"/>
        <dbReference type="ChEBI" id="CHEBI:57844"/>
        <dbReference type="ChEBI" id="CHEBI:57856"/>
        <dbReference type="ChEBI" id="CHEBI:59789"/>
        <dbReference type="ChEBI" id="CHEBI:74411"/>
        <dbReference type="ChEBI" id="CHEBI:74497"/>
        <dbReference type="EC" id="2.1.1.192"/>
    </reaction>
</comment>
<dbReference type="GO" id="GO:0070475">
    <property type="term" value="P:rRNA base methylation"/>
    <property type="evidence" value="ECO:0007669"/>
    <property type="project" value="UniProtKB-UniRule"/>
</dbReference>
<dbReference type="RefSeq" id="WP_012993169.1">
    <property type="nucleotide sequence ID" value="NZ_NBZD01000001.1"/>
</dbReference>
<dbReference type="SFLD" id="SFLDS00029">
    <property type="entry name" value="Radical_SAM"/>
    <property type="match status" value="1"/>
</dbReference>
<comment type="caution">
    <text evidence="12">Lacks conserved residue(s) required for the propagation of feature annotation.</text>
</comment>
<dbReference type="NCBIfam" id="TIGR00048">
    <property type="entry name" value="rRNA_mod_RlmN"/>
    <property type="match status" value="1"/>
</dbReference>
<comment type="cofactor">
    <cofactor evidence="12">
        <name>[4Fe-4S] cluster</name>
        <dbReference type="ChEBI" id="CHEBI:49883"/>
    </cofactor>
    <text evidence="12">Binds 1 [4Fe-4S] cluster. The cluster is coordinated with 3 cysteines and an exchangeable S-adenosyl-L-methionine.</text>
</comment>
<dbReference type="InterPro" id="IPR004383">
    <property type="entry name" value="rRNA_lsu_MTrfase_RlmN/Cfr"/>
</dbReference>
<gene>
    <name evidence="12" type="primary">rlmN</name>
    <name evidence="14" type="ORF">B7R76_03310</name>
</gene>
<evidence type="ECO:0000256" key="6">
    <source>
        <dbReference type="ARBA" id="ARBA00022679"/>
    </source>
</evidence>
<comment type="caution">
    <text evidence="14">The sequence shown here is derived from an EMBL/GenBank/DDBJ whole genome shotgun (WGS) entry which is preliminary data.</text>
</comment>
<feature type="binding site" evidence="12">
    <location>
        <begin position="215"/>
        <end position="217"/>
    </location>
    <ligand>
        <name>S-adenosyl-L-methionine</name>
        <dbReference type="ChEBI" id="CHEBI:59789"/>
    </ligand>
</feature>